<keyword evidence="2" id="KW-1185">Reference proteome</keyword>
<sequence>MSSNSIDYSVTPLKPYIRLTNSGNDYTLWVMVPLPLGYYLKSDDNPQIIDDPQNDTVNVNIYVEGPQEAPTDEWYAAPLKIALPSPDEAPIKISGETPIIVKVYLDDPEFEGESKTKYNESDGG</sequence>
<evidence type="ECO:0000313" key="2">
    <source>
        <dbReference type="Proteomes" id="UP000317557"/>
    </source>
</evidence>
<accession>A0A521EDV6</accession>
<dbReference type="AlphaFoldDB" id="A0A521EDV6"/>
<reference evidence="1 2" key="1">
    <citation type="submission" date="2017-05" db="EMBL/GenBank/DDBJ databases">
        <authorList>
            <person name="Varghese N."/>
            <person name="Submissions S."/>
        </authorList>
    </citation>
    <scope>NUCLEOTIDE SEQUENCE [LARGE SCALE GENOMIC DNA]</scope>
    <source>
        <strain evidence="1 2">DSM 21985</strain>
    </source>
</reference>
<proteinExistence type="predicted"/>
<dbReference type="RefSeq" id="WP_142455129.1">
    <property type="nucleotide sequence ID" value="NZ_FXTP01000011.1"/>
</dbReference>
<name>A0A521EDV6_9BACT</name>
<protein>
    <submittedName>
        <fullName evidence="1">Uncharacterized protein</fullName>
    </submittedName>
</protein>
<dbReference type="EMBL" id="FXTP01000011">
    <property type="protein sequence ID" value="SMO82113.1"/>
    <property type="molecule type" value="Genomic_DNA"/>
</dbReference>
<evidence type="ECO:0000313" key="1">
    <source>
        <dbReference type="EMBL" id="SMO82113.1"/>
    </source>
</evidence>
<dbReference type="Proteomes" id="UP000317557">
    <property type="component" value="Unassembled WGS sequence"/>
</dbReference>
<gene>
    <name evidence="1" type="ORF">SAMN06265219_111136</name>
</gene>
<organism evidence="1 2">
    <name type="scientific">Gracilimonas mengyeensis</name>
    <dbReference type="NCBI Taxonomy" id="1302730"/>
    <lineage>
        <taxon>Bacteria</taxon>
        <taxon>Pseudomonadati</taxon>
        <taxon>Balneolota</taxon>
        <taxon>Balneolia</taxon>
        <taxon>Balneolales</taxon>
        <taxon>Balneolaceae</taxon>
        <taxon>Gracilimonas</taxon>
    </lineage>
</organism>